<evidence type="ECO:0000256" key="5">
    <source>
        <dbReference type="ARBA" id="ARBA00022840"/>
    </source>
</evidence>
<dbReference type="SUPFAM" id="SSF56112">
    <property type="entry name" value="Protein kinase-like (PK-like)"/>
    <property type="match status" value="1"/>
</dbReference>
<name>A0A6G3MIG6_HENSL</name>
<dbReference type="InterPro" id="IPR008271">
    <property type="entry name" value="Ser/Thr_kinase_AS"/>
</dbReference>
<evidence type="ECO:0000256" key="4">
    <source>
        <dbReference type="ARBA" id="ARBA00022777"/>
    </source>
</evidence>
<dbReference type="GO" id="GO:0005524">
    <property type="term" value="F:ATP binding"/>
    <property type="evidence" value="ECO:0007669"/>
    <property type="project" value="UniProtKB-KW"/>
</dbReference>
<dbReference type="EMBL" id="GHBP01005309">
    <property type="protein sequence ID" value="NDJ93848.1"/>
    <property type="molecule type" value="Transcribed_RNA"/>
</dbReference>
<organism evidence="7">
    <name type="scientific">Henneguya salminicola</name>
    <name type="common">Myxosporean</name>
    <dbReference type="NCBI Taxonomy" id="69463"/>
    <lineage>
        <taxon>Eukaryota</taxon>
        <taxon>Metazoa</taxon>
        <taxon>Cnidaria</taxon>
        <taxon>Myxozoa</taxon>
        <taxon>Myxosporea</taxon>
        <taxon>Bivalvulida</taxon>
        <taxon>Platysporina</taxon>
        <taxon>Myxobolidae</taxon>
        <taxon>Henneguya</taxon>
    </lineage>
</organism>
<sequence length="141" mass="16493">MFYVCEIVDAIVFLHSHDILYRDLKPENILIQSNGHIKLTDFSVSKENIEINSRTFTFCGTIEYIPPEFLFGDGFCLDSDFWSLGIFVYLLRSLDFPFKGRNEESLINAIKYTKQNIPFYFKEETTAFINGVKNILIKFSY</sequence>
<keyword evidence="4 7" id="KW-0418">Kinase</keyword>
<dbReference type="Pfam" id="PF00069">
    <property type="entry name" value="Pkinase"/>
    <property type="match status" value="1"/>
</dbReference>
<keyword evidence="3" id="KW-0547">Nucleotide-binding</keyword>
<dbReference type="InterPro" id="IPR000719">
    <property type="entry name" value="Prot_kinase_dom"/>
</dbReference>
<keyword evidence="2" id="KW-0808">Transferase</keyword>
<protein>
    <submittedName>
        <fullName evidence="7">Putative ribosomal protein S6 kinase alpha-1 (Trinotate prediction)</fullName>
    </submittedName>
</protein>
<dbReference type="Gene3D" id="1.10.510.10">
    <property type="entry name" value="Transferase(Phosphotransferase) domain 1"/>
    <property type="match status" value="1"/>
</dbReference>
<dbReference type="GO" id="GO:0004674">
    <property type="term" value="F:protein serine/threonine kinase activity"/>
    <property type="evidence" value="ECO:0007669"/>
    <property type="project" value="UniProtKB-KW"/>
</dbReference>
<feature type="domain" description="Protein kinase" evidence="6">
    <location>
        <begin position="1"/>
        <end position="141"/>
    </location>
</feature>
<reference evidence="7" key="1">
    <citation type="submission" date="2018-11" db="EMBL/GenBank/DDBJ databases">
        <title>Henneguya salminicola genome and transcriptome.</title>
        <authorList>
            <person name="Yahalomi D."/>
            <person name="Atkinson S.D."/>
            <person name="Neuhof M."/>
            <person name="Chang E.S."/>
            <person name="Philippe H."/>
            <person name="Cartwright P."/>
            <person name="Bartholomew J.L."/>
            <person name="Huchon D."/>
        </authorList>
    </citation>
    <scope>NUCLEOTIDE SEQUENCE</scope>
    <source>
        <strain evidence="7">Hz1</strain>
        <tissue evidence="7">Whole</tissue>
    </source>
</reference>
<evidence type="ECO:0000256" key="3">
    <source>
        <dbReference type="ARBA" id="ARBA00022741"/>
    </source>
</evidence>
<evidence type="ECO:0000256" key="2">
    <source>
        <dbReference type="ARBA" id="ARBA00022679"/>
    </source>
</evidence>
<dbReference type="PROSITE" id="PS50011">
    <property type="entry name" value="PROTEIN_KINASE_DOM"/>
    <property type="match status" value="1"/>
</dbReference>
<dbReference type="SMART" id="SM00220">
    <property type="entry name" value="S_TKc"/>
    <property type="match status" value="1"/>
</dbReference>
<dbReference type="AlphaFoldDB" id="A0A6G3MIG6"/>
<evidence type="ECO:0000313" key="7">
    <source>
        <dbReference type="EMBL" id="NDJ93848.1"/>
    </source>
</evidence>
<evidence type="ECO:0000256" key="1">
    <source>
        <dbReference type="ARBA" id="ARBA00022527"/>
    </source>
</evidence>
<proteinExistence type="predicted"/>
<accession>A0A6G3MIG6</accession>
<dbReference type="PROSITE" id="PS00108">
    <property type="entry name" value="PROTEIN_KINASE_ST"/>
    <property type="match status" value="1"/>
</dbReference>
<keyword evidence="5" id="KW-0067">ATP-binding</keyword>
<evidence type="ECO:0000259" key="6">
    <source>
        <dbReference type="PROSITE" id="PS50011"/>
    </source>
</evidence>
<dbReference type="InterPro" id="IPR011009">
    <property type="entry name" value="Kinase-like_dom_sf"/>
</dbReference>
<dbReference type="PANTHER" id="PTHR24351">
    <property type="entry name" value="RIBOSOMAL PROTEIN S6 KINASE"/>
    <property type="match status" value="1"/>
</dbReference>
<keyword evidence="1" id="KW-0723">Serine/threonine-protein kinase</keyword>